<dbReference type="Proteomes" id="UP001054945">
    <property type="component" value="Unassembled WGS sequence"/>
</dbReference>
<reference evidence="1 2" key="1">
    <citation type="submission" date="2021-06" db="EMBL/GenBank/DDBJ databases">
        <title>Caerostris extrusa draft genome.</title>
        <authorList>
            <person name="Kono N."/>
            <person name="Arakawa K."/>
        </authorList>
    </citation>
    <scope>NUCLEOTIDE SEQUENCE [LARGE SCALE GENOMIC DNA]</scope>
</reference>
<evidence type="ECO:0000313" key="1">
    <source>
        <dbReference type="EMBL" id="GIX90458.1"/>
    </source>
</evidence>
<organism evidence="1 2">
    <name type="scientific">Caerostris extrusa</name>
    <name type="common">Bark spider</name>
    <name type="synonym">Caerostris bankana</name>
    <dbReference type="NCBI Taxonomy" id="172846"/>
    <lineage>
        <taxon>Eukaryota</taxon>
        <taxon>Metazoa</taxon>
        <taxon>Ecdysozoa</taxon>
        <taxon>Arthropoda</taxon>
        <taxon>Chelicerata</taxon>
        <taxon>Arachnida</taxon>
        <taxon>Araneae</taxon>
        <taxon>Araneomorphae</taxon>
        <taxon>Entelegynae</taxon>
        <taxon>Araneoidea</taxon>
        <taxon>Araneidae</taxon>
        <taxon>Caerostris</taxon>
    </lineage>
</organism>
<name>A0AAV4P1M4_CAEEX</name>
<sequence>MIVGMLPESADPRNWEIEIDGCCPEKLEKTIPNRRPIHFNVSISIQCFWVNTILKEAHLIGFSWAGWQGSGIRSVWRTPPCRNVCADPVKSDGSVIMV</sequence>
<gene>
    <name evidence="1" type="ORF">CEXT_344661</name>
</gene>
<keyword evidence="2" id="KW-1185">Reference proteome</keyword>
<protein>
    <submittedName>
        <fullName evidence="1">Uncharacterized protein</fullName>
    </submittedName>
</protein>
<dbReference type="AlphaFoldDB" id="A0AAV4P1M4"/>
<comment type="caution">
    <text evidence="1">The sequence shown here is derived from an EMBL/GenBank/DDBJ whole genome shotgun (WGS) entry which is preliminary data.</text>
</comment>
<dbReference type="EMBL" id="BPLR01021501">
    <property type="protein sequence ID" value="GIX90458.1"/>
    <property type="molecule type" value="Genomic_DNA"/>
</dbReference>
<proteinExistence type="predicted"/>
<accession>A0AAV4P1M4</accession>
<evidence type="ECO:0000313" key="2">
    <source>
        <dbReference type="Proteomes" id="UP001054945"/>
    </source>
</evidence>